<evidence type="ECO:0000313" key="1">
    <source>
        <dbReference type="EMBL" id="MPN12770.1"/>
    </source>
</evidence>
<dbReference type="SUPFAM" id="SSF54523">
    <property type="entry name" value="Pili subunits"/>
    <property type="match status" value="1"/>
</dbReference>
<comment type="caution">
    <text evidence="1">The sequence shown here is derived from an EMBL/GenBank/DDBJ whole genome shotgun (WGS) entry which is preliminary data.</text>
</comment>
<reference evidence="1" key="1">
    <citation type="submission" date="2019-08" db="EMBL/GenBank/DDBJ databases">
        <authorList>
            <person name="Kucharzyk K."/>
            <person name="Murdoch R.W."/>
            <person name="Higgins S."/>
            <person name="Loffler F."/>
        </authorList>
    </citation>
    <scope>NUCLEOTIDE SEQUENCE</scope>
</reference>
<dbReference type="EMBL" id="VSSQ01059183">
    <property type="protein sequence ID" value="MPN12770.1"/>
    <property type="molecule type" value="Genomic_DNA"/>
</dbReference>
<sequence>MLVVIAIIAILASILLPALNQARERGRAITCVNQLKQLGIAAALYSDASDDFLVPGVQYTSPQIMWDKVLIQGNFLSTGKLLTCPKVTVTYHSEQIGKASPSNVDTIDSNSWQFTYGYNHCGLSDSNRWRKRNAVKNASGVLMLADSAIDGNRERDYAVIENNYSLTQKVAYPRHGGACNVLYVDGHVQAVQSGGFEENGAARLYAGPFKFNATNPELTVWNH</sequence>
<dbReference type="PANTHER" id="PTHR30093">
    <property type="entry name" value="GENERAL SECRETION PATHWAY PROTEIN G"/>
    <property type="match status" value="1"/>
</dbReference>
<organism evidence="1">
    <name type="scientific">bioreactor metagenome</name>
    <dbReference type="NCBI Taxonomy" id="1076179"/>
    <lineage>
        <taxon>unclassified sequences</taxon>
        <taxon>metagenomes</taxon>
        <taxon>ecological metagenomes</taxon>
    </lineage>
</organism>
<protein>
    <recommendedName>
        <fullName evidence="2">Type II secretion system protein G</fullName>
    </recommendedName>
</protein>
<gene>
    <name evidence="1" type="ORF">SDC9_160090</name>
</gene>
<evidence type="ECO:0008006" key="2">
    <source>
        <dbReference type="Google" id="ProtNLM"/>
    </source>
</evidence>
<dbReference type="PANTHER" id="PTHR30093:SF2">
    <property type="entry name" value="TYPE II SECRETION SYSTEM PROTEIN H"/>
    <property type="match status" value="1"/>
</dbReference>
<proteinExistence type="predicted"/>
<dbReference type="InterPro" id="IPR045584">
    <property type="entry name" value="Pilin-like"/>
</dbReference>
<name>A0A645FFQ1_9ZZZZ</name>
<dbReference type="Gene3D" id="3.30.700.10">
    <property type="entry name" value="Glycoprotein, Type 4 Pilin"/>
    <property type="match status" value="1"/>
</dbReference>
<accession>A0A645FFQ1</accession>
<dbReference type="InterPro" id="IPR027558">
    <property type="entry name" value="Pre_pil_HX9DG_C"/>
</dbReference>
<dbReference type="AlphaFoldDB" id="A0A645FFQ1"/>
<dbReference type="NCBIfam" id="TIGR04294">
    <property type="entry name" value="pre_pil_HX9DG"/>
    <property type="match status" value="1"/>
</dbReference>